<reference evidence="2 3" key="1">
    <citation type="journal article" date="2021" name="Plant Biotechnol. J.">
        <title>Multi-omics assisted identification of the key and species-specific regulatory components of drought-tolerant mechanisms in Gossypium stocksii.</title>
        <authorList>
            <person name="Yu D."/>
            <person name="Ke L."/>
            <person name="Zhang D."/>
            <person name="Wu Y."/>
            <person name="Sun Y."/>
            <person name="Mei J."/>
            <person name="Sun J."/>
            <person name="Sun Y."/>
        </authorList>
    </citation>
    <scope>NUCLEOTIDE SEQUENCE [LARGE SCALE GENOMIC DNA]</scope>
    <source>
        <strain evidence="3">cv. E1</strain>
        <tissue evidence="2">Leaf</tissue>
    </source>
</reference>
<dbReference type="Pfam" id="PF03372">
    <property type="entry name" value="Exo_endo_phos"/>
    <property type="match status" value="1"/>
</dbReference>
<gene>
    <name evidence="2" type="ORF">J1N35_012714</name>
</gene>
<dbReference type="InterPro" id="IPR005135">
    <property type="entry name" value="Endo/exonuclease/phosphatase"/>
</dbReference>
<dbReference type="EMBL" id="JAIQCV010000004">
    <property type="protein sequence ID" value="KAH1108946.1"/>
    <property type="molecule type" value="Genomic_DNA"/>
</dbReference>
<dbReference type="PANTHER" id="PTHR33710:SF77">
    <property type="entry name" value="DNASE I-LIKE SUPERFAMILY PROTEIN"/>
    <property type="match status" value="1"/>
</dbReference>
<protein>
    <recommendedName>
        <fullName evidence="1">Endonuclease/exonuclease/phosphatase domain-containing protein</fullName>
    </recommendedName>
</protein>
<dbReference type="SUPFAM" id="SSF56219">
    <property type="entry name" value="DNase I-like"/>
    <property type="match status" value="1"/>
</dbReference>
<evidence type="ECO:0000259" key="1">
    <source>
        <dbReference type="Pfam" id="PF03372"/>
    </source>
</evidence>
<organism evidence="2 3">
    <name type="scientific">Gossypium stocksii</name>
    <dbReference type="NCBI Taxonomy" id="47602"/>
    <lineage>
        <taxon>Eukaryota</taxon>
        <taxon>Viridiplantae</taxon>
        <taxon>Streptophyta</taxon>
        <taxon>Embryophyta</taxon>
        <taxon>Tracheophyta</taxon>
        <taxon>Spermatophyta</taxon>
        <taxon>Magnoliopsida</taxon>
        <taxon>eudicotyledons</taxon>
        <taxon>Gunneridae</taxon>
        <taxon>Pentapetalae</taxon>
        <taxon>rosids</taxon>
        <taxon>malvids</taxon>
        <taxon>Malvales</taxon>
        <taxon>Malvaceae</taxon>
        <taxon>Malvoideae</taxon>
        <taxon>Gossypium</taxon>
    </lineage>
</organism>
<evidence type="ECO:0000313" key="3">
    <source>
        <dbReference type="Proteomes" id="UP000828251"/>
    </source>
</evidence>
<dbReference type="OrthoDB" id="852204at2759"/>
<dbReference type="GO" id="GO:0003824">
    <property type="term" value="F:catalytic activity"/>
    <property type="evidence" value="ECO:0007669"/>
    <property type="project" value="InterPro"/>
</dbReference>
<accession>A0A9D4AER0</accession>
<dbReference type="InterPro" id="IPR036691">
    <property type="entry name" value="Endo/exonu/phosph_ase_sf"/>
</dbReference>
<proteinExistence type="predicted"/>
<dbReference type="AlphaFoldDB" id="A0A9D4AER0"/>
<dbReference type="Gene3D" id="3.60.10.10">
    <property type="entry name" value="Endonuclease/exonuclease/phosphatase"/>
    <property type="match status" value="1"/>
</dbReference>
<keyword evidence="3" id="KW-1185">Reference proteome</keyword>
<comment type="caution">
    <text evidence="2">The sequence shown here is derived from an EMBL/GenBank/DDBJ whole genome shotgun (WGS) entry which is preliminary data.</text>
</comment>
<evidence type="ECO:0000313" key="2">
    <source>
        <dbReference type="EMBL" id="KAH1108946.1"/>
    </source>
</evidence>
<name>A0A9D4AER0_9ROSI</name>
<dbReference type="PANTHER" id="PTHR33710">
    <property type="entry name" value="BNAC02G09200D PROTEIN"/>
    <property type="match status" value="1"/>
</dbReference>
<dbReference type="Proteomes" id="UP000828251">
    <property type="component" value="Unassembled WGS sequence"/>
</dbReference>
<feature type="domain" description="Endonuclease/exonuclease/phosphatase" evidence="1">
    <location>
        <begin position="50"/>
        <end position="151"/>
    </location>
</feature>
<sequence length="198" mass="22799">MAMELISFKLDEMLARGRMEYKLDIISLLEPKCSHRVEAVGFSRWIWLAGRNILTLSRPNRQTRKHLWKDLSLTIPSRSIPWMAIGDFNAILSSSEKKGGQVYGKRSSFFGEFVDMAKLQDLGFKGPHFIWYRGGLFERLDHVLGNDTWVDSVPNCLVTHLPKMKSNHMPLLLILRQEITSPRGRPFQSTCRSQGYCV</sequence>